<keyword evidence="4" id="KW-0411">Iron-sulfur</keyword>
<dbReference type="PROSITE" id="PS51918">
    <property type="entry name" value="RADICAL_SAM"/>
    <property type="match status" value="1"/>
</dbReference>
<dbReference type="InterPro" id="IPR058240">
    <property type="entry name" value="rSAM_sf"/>
</dbReference>
<dbReference type="CDD" id="cd21109">
    <property type="entry name" value="SPASM"/>
    <property type="match status" value="1"/>
</dbReference>
<evidence type="ECO:0000256" key="1">
    <source>
        <dbReference type="ARBA" id="ARBA00022691"/>
    </source>
</evidence>
<reference evidence="6" key="1">
    <citation type="submission" date="2018-05" db="EMBL/GenBank/DDBJ databases">
        <authorList>
            <person name="Lanie J.A."/>
            <person name="Ng W.-L."/>
            <person name="Kazmierczak K.M."/>
            <person name="Andrzejewski T.M."/>
            <person name="Davidsen T.M."/>
            <person name="Wayne K.J."/>
            <person name="Tettelin H."/>
            <person name="Glass J.I."/>
            <person name="Rusch D."/>
            <person name="Podicherti R."/>
            <person name="Tsui H.-C.T."/>
            <person name="Winkler M.E."/>
        </authorList>
    </citation>
    <scope>NUCLEOTIDE SEQUENCE</scope>
</reference>
<evidence type="ECO:0000256" key="2">
    <source>
        <dbReference type="ARBA" id="ARBA00022723"/>
    </source>
</evidence>
<evidence type="ECO:0000259" key="5">
    <source>
        <dbReference type="PROSITE" id="PS51918"/>
    </source>
</evidence>
<keyword evidence="1" id="KW-0949">S-adenosyl-L-methionine</keyword>
<dbReference type="CDD" id="cd01335">
    <property type="entry name" value="Radical_SAM"/>
    <property type="match status" value="1"/>
</dbReference>
<dbReference type="SFLD" id="SFLDG01067">
    <property type="entry name" value="SPASM/twitch_domain_containing"/>
    <property type="match status" value="1"/>
</dbReference>
<dbReference type="Gene3D" id="3.20.20.70">
    <property type="entry name" value="Aldolase class I"/>
    <property type="match status" value="1"/>
</dbReference>
<proteinExistence type="predicted"/>
<dbReference type="PANTHER" id="PTHR11228:SF7">
    <property type="entry name" value="PQQA PEPTIDE CYCLASE"/>
    <property type="match status" value="1"/>
</dbReference>
<organism evidence="6">
    <name type="scientific">marine metagenome</name>
    <dbReference type="NCBI Taxonomy" id="408172"/>
    <lineage>
        <taxon>unclassified sequences</taxon>
        <taxon>metagenomes</taxon>
        <taxon>ecological metagenomes</taxon>
    </lineage>
</organism>
<evidence type="ECO:0000256" key="3">
    <source>
        <dbReference type="ARBA" id="ARBA00023004"/>
    </source>
</evidence>
<dbReference type="GO" id="GO:0003824">
    <property type="term" value="F:catalytic activity"/>
    <property type="evidence" value="ECO:0007669"/>
    <property type="project" value="InterPro"/>
</dbReference>
<dbReference type="Pfam" id="PF13186">
    <property type="entry name" value="SPASM"/>
    <property type="match status" value="1"/>
</dbReference>
<dbReference type="EMBL" id="UINC01026988">
    <property type="protein sequence ID" value="SVB05435.1"/>
    <property type="molecule type" value="Genomic_DNA"/>
</dbReference>
<feature type="domain" description="Radical SAM core" evidence="5">
    <location>
        <begin position="28"/>
        <end position="274"/>
    </location>
</feature>
<dbReference type="GO" id="GO:0046872">
    <property type="term" value="F:metal ion binding"/>
    <property type="evidence" value="ECO:0007669"/>
    <property type="project" value="UniProtKB-KW"/>
</dbReference>
<evidence type="ECO:0000313" key="6">
    <source>
        <dbReference type="EMBL" id="SVB05435.1"/>
    </source>
</evidence>
<dbReference type="AlphaFoldDB" id="A0A382AV88"/>
<accession>A0A382AV88</accession>
<dbReference type="GO" id="GO:0051536">
    <property type="term" value="F:iron-sulfur cluster binding"/>
    <property type="evidence" value="ECO:0007669"/>
    <property type="project" value="UniProtKB-KW"/>
</dbReference>
<dbReference type="SUPFAM" id="SSF102114">
    <property type="entry name" value="Radical SAM enzymes"/>
    <property type="match status" value="1"/>
</dbReference>
<sequence length="376" mass="43469">MKEISSSTHKKNLSRRPYTNLLQGLLSPSLPSYLILYVNNICQLRCDMCFYWDAMQVKTQQLSLEEITKLSKSLPNLFQLTLTGGEPSLSEDLPEIPNIFSKHSNLSKCTIVTNGMLSERIHEYVNKMTKENPEVDFRLSVSIDAIGDLHDEIRGVKGSYEKTIKTLDLLFNLRKQTRNLWVDVNTTMSKYNYKEFENIHDYILKNFAVDNHVTAFTRGVTKESDAADIPIEYYNKYKDIMQRDWGHSDHMHQKAISAVRDLVMDEVDRELAENSYNHDCSAGQKFLEIYQDGKVVSCEILETLLTETDSSMGNIKDFDCDIQKLLKSDKAKNIIRHIKQSKCHCTFECPKHMDVLYNKQFYPKLIKKLAANYLSS</sequence>
<gene>
    <name evidence="6" type="ORF">METZ01_LOCUS158289</name>
</gene>
<name>A0A382AV88_9ZZZZ</name>
<dbReference type="PANTHER" id="PTHR11228">
    <property type="entry name" value="RADICAL SAM DOMAIN PROTEIN"/>
    <property type="match status" value="1"/>
</dbReference>
<dbReference type="SFLD" id="SFLDS00029">
    <property type="entry name" value="Radical_SAM"/>
    <property type="match status" value="1"/>
</dbReference>
<keyword evidence="3" id="KW-0408">Iron</keyword>
<keyword evidence="2" id="KW-0479">Metal-binding</keyword>
<evidence type="ECO:0000256" key="4">
    <source>
        <dbReference type="ARBA" id="ARBA00023014"/>
    </source>
</evidence>
<dbReference type="InterPro" id="IPR013785">
    <property type="entry name" value="Aldolase_TIM"/>
</dbReference>
<dbReference type="InterPro" id="IPR050377">
    <property type="entry name" value="Radical_SAM_PqqE_MftC-like"/>
</dbReference>
<protein>
    <recommendedName>
        <fullName evidence="5">Radical SAM core domain-containing protein</fullName>
    </recommendedName>
</protein>
<dbReference type="InterPro" id="IPR023885">
    <property type="entry name" value="4Fe4S-binding_SPASM_dom"/>
</dbReference>
<dbReference type="Pfam" id="PF04055">
    <property type="entry name" value="Radical_SAM"/>
    <property type="match status" value="1"/>
</dbReference>
<dbReference type="InterPro" id="IPR007197">
    <property type="entry name" value="rSAM"/>
</dbReference>